<evidence type="ECO:0000259" key="8">
    <source>
        <dbReference type="PROSITE" id="PS51192"/>
    </source>
</evidence>
<dbReference type="InterPro" id="IPR014001">
    <property type="entry name" value="Helicase_ATP-bd"/>
</dbReference>
<evidence type="ECO:0000256" key="7">
    <source>
        <dbReference type="ARBA" id="ARBA00048954"/>
    </source>
</evidence>
<dbReference type="RefSeq" id="WP_021868369.1">
    <property type="nucleotide sequence ID" value="NZ_CAJUON010000007.1"/>
</dbReference>
<evidence type="ECO:0000256" key="3">
    <source>
        <dbReference type="ARBA" id="ARBA00022801"/>
    </source>
</evidence>
<dbReference type="AlphaFoldDB" id="A0A6I3S2B4"/>
<dbReference type="SUPFAM" id="SSF52540">
    <property type="entry name" value="P-loop containing nucleoside triphosphate hydrolases"/>
    <property type="match status" value="2"/>
</dbReference>
<dbReference type="InterPro" id="IPR027417">
    <property type="entry name" value="P-loop_NTPase"/>
</dbReference>
<dbReference type="InterPro" id="IPR045028">
    <property type="entry name" value="DinG/Rad3-like"/>
</dbReference>
<dbReference type="PANTHER" id="PTHR11472:SF34">
    <property type="entry name" value="REGULATOR OF TELOMERE ELONGATION HELICASE 1"/>
    <property type="match status" value="1"/>
</dbReference>
<keyword evidence="2" id="KW-0547">Nucleotide-binding</keyword>
<dbReference type="GO" id="GO:0043139">
    <property type="term" value="F:5'-3' DNA helicase activity"/>
    <property type="evidence" value="ECO:0007669"/>
    <property type="project" value="UniProtKB-EC"/>
</dbReference>
<keyword evidence="4" id="KW-0067">ATP-binding</keyword>
<accession>A0A6I3S2B4</accession>
<dbReference type="EC" id="5.6.2.3" evidence="6"/>
<gene>
    <name evidence="10" type="ORF">GMD42_01035</name>
</gene>
<dbReference type="Gene3D" id="3.40.50.300">
    <property type="entry name" value="P-loop containing nucleotide triphosphate hydrolases"/>
    <property type="match status" value="2"/>
</dbReference>
<organism evidence="10 11">
    <name type="scientific">Parasutterella excrementihominis</name>
    <dbReference type="NCBI Taxonomy" id="487175"/>
    <lineage>
        <taxon>Bacteria</taxon>
        <taxon>Pseudomonadati</taxon>
        <taxon>Pseudomonadota</taxon>
        <taxon>Betaproteobacteria</taxon>
        <taxon>Burkholderiales</taxon>
        <taxon>Sutterellaceae</taxon>
        <taxon>Parasutterella</taxon>
    </lineage>
</organism>
<reference evidence="10 11" key="1">
    <citation type="journal article" date="2019" name="Nat. Med.">
        <title>A library of human gut bacterial isolates paired with longitudinal multiomics data enables mechanistic microbiome research.</title>
        <authorList>
            <person name="Poyet M."/>
            <person name="Groussin M."/>
            <person name="Gibbons S.M."/>
            <person name="Avila-Pacheco J."/>
            <person name="Jiang X."/>
            <person name="Kearney S.M."/>
            <person name="Perrotta A.R."/>
            <person name="Berdy B."/>
            <person name="Zhao S."/>
            <person name="Lieberman T.D."/>
            <person name="Swanson P.K."/>
            <person name="Smith M."/>
            <person name="Roesemann S."/>
            <person name="Alexander J.E."/>
            <person name="Rich S.A."/>
            <person name="Livny J."/>
            <person name="Vlamakis H."/>
            <person name="Clish C."/>
            <person name="Bullock K."/>
            <person name="Deik A."/>
            <person name="Scott J."/>
            <person name="Pierce K.A."/>
            <person name="Xavier R.J."/>
            <person name="Alm E.J."/>
        </authorList>
    </citation>
    <scope>NUCLEOTIDE SEQUENCE [LARGE SCALE GENOMIC DNA]</scope>
    <source>
        <strain evidence="10 11">BIOML-A2</strain>
    </source>
</reference>
<sequence length="665" mass="74480">MPSEFVKEVADVFAKDGPLSKVTANYTPRPSQIEFATSVAEALEKGKTLVAEAGTGTGKTFAYLVPALLKDQKVLISTAGKTLQDQLFTKDIPALLKALGMGCRVALLKGRSNYICKQRLEHALQEDSYVAKSREEVVHLHRIKKFAGQSVTGERGDITDVPENSGIWPEVTSTGENCLGPNCDHYNDCFVMQAREKAKEAQLLVINHHLFLADISLKDNQITDFLPEFDLVVLDEAHQLTNIATNFFSQTLNLYDVRNLAADAVSQGYGVNKQIDWNGIYKTISNACDDLISTTHNILNTKDKQLAVAKFKDKHLLVEPFKKLLNAVEKLSNAVHVHKEASPEMTKLDERCTEALDLIEYWRDVFNGKAVSRSMKGPLLDWFTVKPKNIFFNTTPLSYAEMLKSAREVQGKPWVLTSATLAANGDFKHFIDQVGLEDAETKSWESPFDFKAQGMLYITEDLPTPSASNFSDEVAKRIWPFIKKNKGRAFVLCTTLRAMEVISEALRYFAETEGVSMNILVQNEQSKQELLRRFRSEENSVLVGSMSFWEGVDIKGDALSLVVIDKIPFPPPDDPVFEGRSKELEAEGKNSFNEISIPEAIMLLKQGAGRLIRDEKDEGLLILCDNRLLSKGYGTKIWKSLPDFARTKVFDTAMNFLERCQEPRG</sequence>
<protein>
    <recommendedName>
        <fullName evidence="6">DNA 5'-3' helicase</fullName>
        <ecNumber evidence="6">5.6.2.3</ecNumber>
    </recommendedName>
</protein>
<dbReference type="SMART" id="SM00491">
    <property type="entry name" value="HELICc2"/>
    <property type="match status" value="1"/>
</dbReference>
<dbReference type="PROSITE" id="PS51192">
    <property type="entry name" value="HELICASE_ATP_BIND_1"/>
    <property type="match status" value="1"/>
</dbReference>
<name>A0A6I3S2B4_9BURK</name>
<evidence type="ECO:0000259" key="9">
    <source>
        <dbReference type="PROSITE" id="PS51193"/>
    </source>
</evidence>
<keyword evidence="10" id="KW-0347">Helicase</keyword>
<feature type="domain" description="Helicase ATP-binding" evidence="9">
    <location>
        <begin position="18"/>
        <end position="315"/>
    </location>
</feature>
<dbReference type="InterPro" id="IPR011545">
    <property type="entry name" value="DEAD/DEAH_box_helicase_dom"/>
</dbReference>
<dbReference type="Pfam" id="PF00270">
    <property type="entry name" value="DEAD"/>
    <property type="match status" value="1"/>
</dbReference>
<dbReference type="InterPro" id="IPR006555">
    <property type="entry name" value="ATP-dep_Helicase_C"/>
</dbReference>
<evidence type="ECO:0000256" key="1">
    <source>
        <dbReference type="ARBA" id="ARBA00001966"/>
    </source>
</evidence>
<dbReference type="Proteomes" id="UP000462362">
    <property type="component" value="Unassembled WGS sequence"/>
</dbReference>
<proteinExistence type="inferred from homology"/>
<keyword evidence="3" id="KW-0378">Hydrolase</keyword>
<evidence type="ECO:0000256" key="2">
    <source>
        <dbReference type="ARBA" id="ARBA00022741"/>
    </source>
</evidence>
<evidence type="ECO:0000256" key="6">
    <source>
        <dbReference type="ARBA" id="ARBA00044969"/>
    </source>
</evidence>
<dbReference type="GO" id="GO:0006281">
    <property type="term" value="P:DNA repair"/>
    <property type="evidence" value="ECO:0007669"/>
    <property type="project" value="TreeGrafter"/>
</dbReference>
<dbReference type="GO" id="GO:0003676">
    <property type="term" value="F:nucleic acid binding"/>
    <property type="evidence" value="ECO:0007669"/>
    <property type="project" value="InterPro"/>
</dbReference>
<feature type="domain" description="Helicase ATP-binding" evidence="8">
    <location>
        <begin position="40"/>
        <end position="270"/>
    </location>
</feature>
<evidence type="ECO:0000313" key="11">
    <source>
        <dbReference type="Proteomes" id="UP000462362"/>
    </source>
</evidence>
<comment type="cofactor">
    <cofactor evidence="1">
        <name>[4Fe-4S] cluster</name>
        <dbReference type="ChEBI" id="CHEBI:49883"/>
    </cofactor>
</comment>
<dbReference type="PROSITE" id="PS51193">
    <property type="entry name" value="HELICASE_ATP_BIND_2"/>
    <property type="match status" value="1"/>
</dbReference>
<dbReference type="EMBL" id="WNCL01000002">
    <property type="protein sequence ID" value="MTU42226.1"/>
    <property type="molecule type" value="Genomic_DNA"/>
</dbReference>
<evidence type="ECO:0000256" key="4">
    <source>
        <dbReference type="ARBA" id="ARBA00022840"/>
    </source>
</evidence>
<dbReference type="GO" id="GO:0005524">
    <property type="term" value="F:ATP binding"/>
    <property type="evidence" value="ECO:0007669"/>
    <property type="project" value="UniProtKB-KW"/>
</dbReference>
<dbReference type="Pfam" id="PF13307">
    <property type="entry name" value="Helicase_C_2"/>
    <property type="match status" value="1"/>
</dbReference>
<comment type="caution">
    <text evidence="10">The sequence shown here is derived from an EMBL/GenBank/DDBJ whole genome shotgun (WGS) entry which is preliminary data.</text>
</comment>
<dbReference type="SMART" id="SM00487">
    <property type="entry name" value="DEXDc"/>
    <property type="match status" value="1"/>
</dbReference>
<evidence type="ECO:0000313" key="10">
    <source>
        <dbReference type="EMBL" id="MTU42226.1"/>
    </source>
</evidence>
<dbReference type="GO" id="GO:0016818">
    <property type="term" value="F:hydrolase activity, acting on acid anhydrides, in phosphorus-containing anhydrides"/>
    <property type="evidence" value="ECO:0007669"/>
    <property type="project" value="InterPro"/>
</dbReference>
<comment type="similarity">
    <text evidence="5">Belongs to the helicase family. DinG subfamily.</text>
</comment>
<dbReference type="InterPro" id="IPR014013">
    <property type="entry name" value="Helic_SF1/SF2_ATP-bd_DinG/Rad3"/>
</dbReference>
<comment type="catalytic activity">
    <reaction evidence="7">
        <text>ATP + H2O = ADP + phosphate + H(+)</text>
        <dbReference type="Rhea" id="RHEA:13065"/>
        <dbReference type="ChEBI" id="CHEBI:15377"/>
        <dbReference type="ChEBI" id="CHEBI:15378"/>
        <dbReference type="ChEBI" id="CHEBI:30616"/>
        <dbReference type="ChEBI" id="CHEBI:43474"/>
        <dbReference type="ChEBI" id="CHEBI:456216"/>
        <dbReference type="EC" id="5.6.2.3"/>
    </reaction>
</comment>
<dbReference type="PANTHER" id="PTHR11472">
    <property type="entry name" value="DNA REPAIR DEAD HELICASE RAD3/XP-D SUBFAMILY MEMBER"/>
    <property type="match status" value="1"/>
</dbReference>
<evidence type="ECO:0000256" key="5">
    <source>
        <dbReference type="ARBA" id="ARBA00038058"/>
    </source>
</evidence>